<protein>
    <submittedName>
        <fullName evidence="3">Uncharacterized protein</fullName>
    </submittedName>
</protein>
<name>A0A261B8N7_CAERE</name>
<keyword evidence="4" id="KW-1185">Reference proteome</keyword>
<gene>
    <name evidence="3" type="ORF">FL82_01776</name>
    <name evidence="2" type="ORF">GCK72_024502</name>
</gene>
<reference evidence="2 5" key="3">
    <citation type="submission" date="2019-12" db="EMBL/GenBank/DDBJ databases">
        <title>Chromosome-level assembly of the Caenorhabditis remanei genome.</title>
        <authorList>
            <person name="Teterina A.A."/>
            <person name="Willis J.H."/>
            <person name="Phillips P.C."/>
        </authorList>
    </citation>
    <scope>NUCLEOTIDE SEQUENCE [LARGE SCALE GENOMIC DNA]</scope>
    <source>
        <strain evidence="2 5">PX506</strain>
        <tissue evidence="2">Whole organism</tissue>
    </source>
</reference>
<proteinExistence type="predicted"/>
<reference evidence="3" key="1">
    <citation type="submission" date="2017-08" db="EMBL/GenBank/DDBJ databases">
        <authorList>
            <person name="de Groot N.N."/>
        </authorList>
    </citation>
    <scope>NUCLEOTIDE SEQUENCE [LARGE SCALE GENOMIC DNA]</scope>
    <source>
        <strain evidence="3">PX439</strain>
    </source>
</reference>
<dbReference type="AlphaFoldDB" id="A0A261B8N7"/>
<feature type="signal peptide" evidence="1">
    <location>
        <begin position="1"/>
        <end position="20"/>
    </location>
</feature>
<dbReference type="Proteomes" id="UP000483820">
    <property type="component" value="Chromosome X"/>
</dbReference>
<reference evidence="4" key="2">
    <citation type="submission" date="2017-08" db="EMBL/GenBank/DDBJ databases">
        <authorList>
            <person name="Fierst J.L."/>
        </authorList>
    </citation>
    <scope>NUCLEOTIDE SEQUENCE [LARGE SCALE GENOMIC DNA]</scope>
    <source>
        <strain evidence="4">PX439</strain>
    </source>
</reference>
<evidence type="ECO:0000313" key="3">
    <source>
        <dbReference type="EMBL" id="OZG06045.1"/>
    </source>
</evidence>
<keyword evidence="1" id="KW-0732">Signal</keyword>
<evidence type="ECO:0000313" key="2">
    <source>
        <dbReference type="EMBL" id="KAF1748035.1"/>
    </source>
</evidence>
<dbReference type="Proteomes" id="UP000216624">
    <property type="component" value="Unassembled WGS sequence"/>
</dbReference>
<sequence>MFRLFYTLFAVALLVSFANSQSFNCNPACVSPALCDTNTGVCRNFRTAFNGPVSIGCSTICPAGTSCDTNTGICRTFRMP</sequence>
<dbReference type="EMBL" id="WUAV01000006">
    <property type="protein sequence ID" value="KAF1748035.1"/>
    <property type="molecule type" value="Genomic_DNA"/>
</dbReference>
<organism evidence="3 4">
    <name type="scientific">Caenorhabditis remanei</name>
    <name type="common">Caenorhabditis vulgaris</name>
    <dbReference type="NCBI Taxonomy" id="31234"/>
    <lineage>
        <taxon>Eukaryota</taxon>
        <taxon>Metazoa</taxon>
        <taxon>Ecdysozoa</taxon>
        <taxon>Nematoda</taxon>
        <taxon>Chromadorea</taxon>
        <taxon>Rhabditida</taxon>
        <taxon>Rhabditina</taxon>
        <taxon>Rhabditomorpha</taxon>
        <taxon>Rhabditoidea</taxon>
        <taxon>Rhabditidae</taxon>
        <taxon>Peloderinae</taxon>
        <taxon>Caenorhabditis</taxon>
    </lineage>
</organism>
<evidence type="ECO:0000313" key="4">
    <source>
        <dbReference type="Proteomes" id="UP000216624"/>
    </source>
</evidence>
<accession>A0A261B8N7</accession>
<evidence type="ECO:0000256" key="1">
    <source>
        <dbReference type="SAM" id="SignalP"/>
    </source>
</evidence>
<dbReference type="EMBL" id="NMWX01000001">
    <property type="protein sequence ID" value="OZG06045.1"/>
    <property type="molecule type" value="Genomic_DNA"/>
</dbReference>
<evidence type="ECO:0000313" key="5">
    <source>
        <dbReference type="Proteomes" id="UP000483820"/>
    </source>
</evidence>
<feature type="chain" id="PRO_5044571760" evidence="1">
    <location>
        <begin position="21"/>
        <end position="80"/>
    </location>
</feature>
<comment type="caution">
    <text evidence="3">The sequence shown here is derived from an EMBL/GenBank/DDBJ whole genome shotgun (WGS) entry which is preliminary data.</text>
</comment>
<feature type="non-terminal residue" evidence="3">
    <location>
        <position position="1"/>
    </location>
</feature>